<feature type="domain" description="NIF system FeS cluster assembly NifU C-terminal" evidence="2">
    <location>
        <begin position="107"/>
        <end position="168"/>
    </location>
</feature>
<dbReference type="GO" id="GO:0051536">
    <property type="term" value="F:iron-sulfur cluster binding"/>
    <property type="evidence" value="ECO:0007669"/>
    <property type="project" value="InterPro"/>
</dbReference>
<dbReference type="STRING" id="227316.GA0070604_3886"/>
<evidence type="ECO:0000256" key="1">
    <source>
        <dbReference type="ARBA" id="ARBA00049958"/>
    </source>
</evidence>
<evidence type="ECO:0000259" key="2">
    <source>
        <dbReference type="Pfam" id="PF01106"/>
    </source>
</evidence>
<proteinExistence type="predicted"/>
<keyword evidence="4" id="KW-1185">Reference proteome</keyword>
<dbReference type="Proteomes" id="UP000199696">
    <property type="component" value="Unassembled WGS sequence"/>
</dbReference>
<dbReference type="SUPFAM" id="SSF117916">
    <property type="entry name" value="Fe-S cluster assembly (FSCA) domain-like"/>
    <property type="match status" value="1"/>
</dbReference>
<gene>
    <name evidence="3" type="ORF">GA0070604_3886</name>
</gene>
<protein>
    <submittedName>
        <fullName evidence="3">Fe-S cluster biogenesis protein NfuA, 4Fe-4S-binding domain</fullName>
    </submittedName>
</protein>
<name>A0A1C6UXC4_9ACTN</name>
<dbReference type="InterPro" id="IPR001075">
    <property type="entry name" value="NIF_FeS_clus_asmbl_NifU_C"/>
</dbReference>
<accession>A0A1C6UXC4</accession>
<sequence length="189" mass="20149">MVPFHPQADPRRPERVRWILPGGVLPVTDGPVPVPPPLAALLADGTLTDVTVAADAVVTDLTPGRRWVDDGPRVRTALHAALGDPAGWCGGPGPALPDSDESVRRSVRRLLDGSVGDFVRSHGGSIELVGVRDGVVRVRLAGACDGCPAARYTLRNRVEAELRRHHAGLNGVVEEPSRADRGTVRRRAR</sequence>
<dbReference type="EMBL" id="FMHY01000002">
    <property type="protein sequence ID" value="SCL58671.1"/>
    <property type="molecule type" value="Genomic_DNA"/>
</dbReference>
<dbReference type="GO" id="GO:0005506">
    <property type="term" value="F:iron ion binding"/>
    <property type="evidence" value="ECO:0007669"/>
    <property type="project" value="InterPro"/>
</dbReference>
<comment type="function">
    <text evidence="1">May be involved in the formation or repair of [Fe-S] clusters present in iron-sulfur proteins.</text>
</comment>
<dbReference type="Pfam" id="PF01106">
    <property type="entry name" value="NifU"/>
    <property type="match status" value="1"/>
</dbReference>
<evidence type="ECO:0000313" key="3">
    <source>
        <dbReference type="EMBL" id="SCL58671.1"/>
    </source>
</evidence>
<dbReference type="AlphaFoldDB" id="A0A1C6UXC4"/>
<evidence type="ECO:0000313" key="4">
    <source>
        <dbReference type="Proteomes" id="UP000199696"/>
    </source>
</evidence>
<dbReference type="Gene3D" id="3.30.300.130">
    <property type="entry name" value="Fe-S cluster assembly (FSCA)"/>
    <property type="match status" value="1"/>
</dbReference>
<reference evidence="4" key="1">
    <citation type="submission" date="2016-06" db="EMBL/GenBank/DDBJ databases">
        <authorList>
            <person name="Varghese N."/>
            <person name="Submissions Spin"/>
        </authorList>
    </citation>
    <scope>NUCLEOTIDE SEQUENCE [LARGE SCALE GENOMIC DNA]</scope>
    <source>
        <strain evidence="4">DSM 44814</strain>
    </source>
</reference>
<dbReference type="InterPro" id="IPR034904">
    <property type="entry name" value="FSCA_dom_sf"/>
</dbReference>
<organism evidence="3 4">
    <name type="scientific">Micromonospora eburnea</name>
    <dbReference type="NCBI Taxonomy" id="227316"/>
    <lineage>
        <taxon>Bacteria</taxon>
        <taxon>Bacillati</taxon>
        <taxon>Actinomycetota</taxon>
        <taxon>Actinomycetes</taxon>
        <taxon>Micromonosporales</taxon>
        <taxon>Micromonosporaceae</taxon>
        <taxon>Micromonospora</taxon>
    </lineage>
</organism>
<dbReference type="OrthoDB" id="9798220at2"/>
<dbReference type="GO" id="GO:0016226">
    <property type="term" value="P:iron-sulfur cluster assembly"/>
    <property type="evidence" value="ECO:0007669"/>
    <property type="project" value="InterPro"/>
</dbReference>